<accession>A0A562QP30</accession>
<gene>
    <name evidence="3" type="ORF">IQ22_00224</name>
</gene>
<proteinExistence type="predicted"/>
<evidence type="ECO:0000313" key="3">
    <source>
        <dbReference type="EMBL" id="TWI58518.1"/>
    </source>
</evidence>
<feature type="chain" id="PRO_5022134479" evidence="1">
    <location>
        <begin position="19"/>
        <end position="194"/>
    </location>
</feature>
<dbReference type="Gene3D" id="2.40.128.110">
    <property type="entry name" value="Lipid/polyisoprenoid-binding, YceI-like"/>
    <property type="match status" value="1"/>
</dbReference>
<dbReference type="SMART" id="SM00867">
    <property type="entry name" value="YceI"/>
    <property type="match status" value="1"/>
</dbReference>
<dbReference type="Proteomes" id="UP000316905">
    <property type="component" value="Unassembled WGS sequence"/>
</dbReference>
<protein>
    <submittedName>
        <fullName evidence="3">YceI-like domain-containing protein</fullName>
    </submittedName>
</protein>
<reference evidence="3 4" key="1">
    <citation type="journal article" date="2015" name="Stand. Genomic Sci.">
        <title>Genomic Encyclopedia of Bacterial and Archaeal Type Strains, Phase III: the genomes of soil and plant-associated and newly described type strains.</title>
        <authorList>
            <person name="Whitman W.B."/>
            <person name="Woyke T."/>
            <person name="Klenk H.P."/>
            <person name="Zhou Y."/>
            <person name="Lilburn T.G."/>
            <person name="Beck B.J."/>
            <person name="De Vos P."/>
            <person name="Vandamme P."/>
            <person name="Eisen J.A."/>
            <person name="Garrity G."/>
            <person name="Hugenholtz P."/>
            <person name="Kyrpides N.C."/>
        </authorList>
    </citation>
    <scope>NUCLEOTIDE SEQUENCE [LARGE SCALE GENOMIC DNA]</scope>
    <source>
        <strain evidence="3 4">CGMCC 1.6858</strain>
    </source>
</reference>
<dbReference type="Pfam" id="PF04264">
    <property type="entry name" value="YceI"/>
    <property type="match status" value="1"/>
</dbReference>
<name>A0A562QP30_9PSED</name>
<keyword evidence="4" id="KW-1185">Reference proteome</keyword>
<evidence type="ECO:0000256" key="1">
    <source>
        <dbReference type="SAM" id="SignalP"/>
    </source>
</evidence>
<evidence type="ECO:0000259" key="2">
    <source>
        <dbReference type="SMART" id="SM00867"/>
    </source>
</evidence>
<dbReference type="InterPro" id="IPR036761">
    <property type="entry name" value="TTHA0802/YceI-like_sf"/>
</dbReference>
<keyword evidence="1" id="KW-0732">Signal</keyword>
<organism evidence="3 4">
    <name type="scientific">Pseudomonas duriflava</name>
    <dbReference type="NCBI Taxonomy" id="459528"/>
    <lineage>
        <taxon>Bacteria</taxon>
        <taxon>Pseudomonadati</taxon>
        <taxon>Pseudomonadota</taxon>
        <taxon>Gammaproteobacteria</taxon>
        <taxon>Pseudomonadales</taxon>
        <taxon>Pseudomonadaceae</taxon>
        <taxon>Pseudomonas</taxon>
    </lineage>
</organism>
<dbReference type="InterPro" id="IPR007372">
    <property type="entry name" value="Lipid/polyisoprenoid-bd_YceI"/>
</dbReference>
<dbReference type="PIRSF" id="PIRSF029811">
    <property type="entry name" value="UCP029811"/>
    <property type="match status" value="1"/>
</dbReference>
<dbReference type="InterPro" id="IPR027016">
    <property type="entry name" value="UCP029811"/>
</dbReference>
<dbReference type="OrthoDB" id="9793816at2"/>
<feature type="signal peptide" evidence="1">
    <location>
        <begin position="1"/>
        <end position="18"/>
    </location>
</feature>
<feature type="domain" description="Lipid/polyisoprenoid-binding YceI-like" evidence="2">
    <location>
        <begin position="19"/>
        <end position="188"/>
    </location>
</feature>
<evidence type="ECO:0000313" key="4">
    <source>
        <dbReference type="Proteomes" id="UP000316905"/>
    </source>
</evidence>
<dbReference type="RefSeq" id="WP_145136751.1">
    <property type="nucleotide sequence ID" value="NZ_VLKY01000001.1"/>
</dbReference>
<dbReference type="EMBL" id="VLKY01000001">
    <property type="protein sequence ID" value="TWI58518.1"/>
    <property type="molecule type" value="Genomic_DNA"/>
</dbReference>
<dbReference type="AlphaFoldDB" id="A0A562QP30"/>
<sequence>MRVFLLLSMLAFSSLALADWQVDTSYSRVSFVSVKRGDMADVHYFSEVTGLIDQTGRVRLALPFDSLENTLALQAERMREFVFKADRFPEAIITSQIDPSTWEQMPVDDIRQHNLDLDLELNGQKQRLKAEVSISRLGETLVQVNTLQPVLVKAVDFDLLEGLKKLEEVSSVSGIAPEVPVNVLLTLRQVPSPS</sequence>
<comment type="caution">
    <text evidence="3">The sequence shown here is derived from an EMBL/GenBank/DDBJ whole genome shotgun (WGS) entry which is preliminary data.</text>
</comment>
<dbReference type="SUPFAM" id="SSF101874">
    <property type="entry name" value="YceI-like"/>
    <property type="match status" value="1"/>
</dbReference>